<dbReference type="Gene3D" id="1.20.140.160">
    <property type="match status" value="1"/>
</dbReference>
<sequence>MDYIRETEKWLYNYKTIKASIENLQRLYAEKEKEVKEGRPIRYDKDKLSPTYAFNSEAENIAIDLATIKSRIERMKAKVEIIETAIEGLNEIEKKIILMKYIEGHHWWRIAYEVRYNERWCRQLKNIALKKLSVAIFGEE</sequence>
<evidence type="ECO:0008006" key="4">
    <source>
        <dbReference type="Google" id="ProtNLM"/>
    </source>
</evidence>
<evidence type="ECO:0000256" key="1">
    <source>
        <dbReference type="SAM" id="Coils"/>
    </source>
</evidence>
<dbReference type="InterPro" id="IPR013324">
    <property type="entry name" value="RNA_pol_sigma_r3/r4-like"/>
</dbReference>
<proteinExistence type="predicted"/>
<comment type="caution">
    <text evidence="2">The sequence shown here is derived from an EMBL/GenBank/DDBJ whole genome shotgun (WGS) entry which is preliminary data.</text>
</comment>
<dbReference type="RefSeq" id="WP_133627060.1">
    <property type="nucleotide sequence ID" value="NZ_SOAZ01000002.1"/>
</dbReference>
<dbReference type="OrthoDB" id="1706986at2"/>
<keyword evidence="3" id="KW-1185">Reference proteome</keyword>
<name>A0A4R7KV86_9CLOT</name>
<evidence type="ECO:0000313" key="3">
    <source>
        <dbReference type="Proteomes" id="UP000295325"/>
    </source>
</evidence>
<dbReference type="Proteomes" id="UP000295325">
    <property type="component" value="Unassembled WGS sequence"/>
</dbReference>
<protein>
    <recommendedName>
        <fullName evidence="4">RinA family phage transcriptional activator</fullName>
    </recommendedName>
</protein>
<gene>
    <name evidence="2" type="ORF">EDD71_102173</name>
</gene>
<keyword evidence="1" id="KW-0175">Coiled coil</keyword>
<reference evidence="2 3" key="1">
    <citation type="submission" date="2019-03" db="EMBL/GenBank/DDBJ databases">
        <title>Genomic Encyclopedia of Type Strains, Phase IV (KMG-IV): sequencing the most valuable type-strain genomes for metagenomic binning, comparative biology and taxonomic classification.</title>
        <authorList>
            <person name="Goeker M."/>
        </authorList>
    </citation>
    <scope>NUCLEOTIDE SEQUENCE [LARGE SCALE GENOMIC DNA]</scope>
    <source>
        <strain evidence="2 3">DSM 24455</strain>
    </source>
</reference>
<evidence type="ECO:0000313" key="2">
    <source>
        <dbReference type="EMBL" id="TDT63411.1"/>
    </source>
</evidence>
<accession>A0A4R7KV86</accession>
<dbReference type="EMBL" id="SOAZ01000002">
    <property type="protein sequence ID" value="TDT63411.1"/>
    <property type="molecule type" value="Genomic_DNA"/>
</dbReference>
<dbReference type="AlphaFoldDB" id="A0A4R7KV86"/>
<dbReference type="SUPFAM" id="SSF88659">
    <property type="entry name" value="Sigma3 and sigma4 domains of RNA polymerase sigma factors"/>
    <property type="match status" value="1"/>
</dbReference>
<feature type="coiled-coil region" evidence="1">
    <location>
        <begin position="65"/>
        <end position="92"/>
    </location>
</feature>
<organism evidence="2 3">
    <name type="scientific">Fonticella tunisiensis</name>
    <dbReference type="NCBI Taxonomy" id="1096341"/>
    <lineage>
        <taxon>Bacteria</taxon>
        <taxon>Bacillati</taxon>
        <taxon>Bacillota</taxon>
        <taxon>Clostridia</taxon>
        <taxon>Eubacteriales</taxon>
        <taxon>Clostridiaceae</taxon>
        <taxon>Fonticella</taxon>
    </lineage>
</organism>